<dbReference type="CDD" id="cd05819">
    <property type="entry name" value="NHL"/>
    <property type="match status" value="1"/>
</dbReference>
<dbReference type="Gene3D" id="2.120.10.30">
    <property type="entry name" value="TolB, C-terminal domain"/>
    <property type="match status" value="2"/>
</dbReference>
<evidence type="ECO:0000313" key="6">
    <source>
        <dbReference type="EMBL" id="CAF2080383.1"/>
    </source>
</evidence>
<evidence type="ECO:0000256" key="3">
    <source>
        <dbReference type="SAM" id="SignalP"/>
    </source>
</evidence>
<organism evidence="6 7">
    <name type="scientific">Rotaria magnacalcarata</name>
    <dbReference type="NCBI Taxonomy" id="392030"/>
    <lineage>
        <taxon>Eukaryota</taxon>
        <taxon>Metazoa</taxon>
        <taxon>Spiralia</taxon>
        <taxon>Gnathifera</taxon>
        <taxon>Rotifera</taxon>
        <taxon>Eurotatoria</taxon>
        <taxon>Bdelloidea</taxon>
        <taxon>Philodinida</taxon>
        <taxon>Philodinidae</taxon>
        <taxon>Rotaria</taxon>
    </lineage>
</organism>
<dbReference type="PROSITE" id="PS51125">
    <property type="entry name" value="NHL"/>
    <property type="match status" value="1"/>
</dbReference>
<feature type="repeat" description="NHL" evidence="2">
    <location>
        <begin position="300"/>
        <end position="336"/>
    </location>
</feature>
<proteinExistence type="predicted"/>
<protein>
    <submittedName>
        <fullName evidence="6">Uncharacterized protein</fullName>
    </submittedName>
</protein>
<dbReference type="PANTHER" id="PTHR24104">
    <property type="entry name" value="E3 UBIQUITIN-PROTEIN LIGASE NHLRC1-RELATED"/>
    <property type="match status" value="1"/>
</dbReference>
<evidence type="ECO:0000256" key="2">
    <source>
        <dbReference type="PROSITE-ProRule" id="PRU00504"/>
    </source>
</evidence>
<dbReference type="Proteomes" id="UP000663834">
    <property type="component" value="Unassembled WGS sequence"/>
</dbReference>
<dbReference type="EMBL" id="CAJNOV010005425">
    <property type="protein sequence ID" value="CAF1209833.1"/>
    <property type="molecule type" value="Genomic_DNA"/>
</dbReference>
<feature type="signal peptide" evidence="3">
    <location>
        <begin position="1"/>
        <end position="23"/>
    </location>
</feature>
<dbReference type="InterPro" id="IPR001258">
    <property type="entry name" value="NHL_repeat"/>
</dbReference>
<dbReference type="OrthoDB" id="10280699at2759"/>
<dbReference type="InterPro" id="IPR050952">
    <property type="entry name" value="TRIM-NHL_E3_ligases"/>
</dbReference>
<accession>A0A816RWB7</accession>
<evidence type="ECO:0000313" key="4">
    <source>
        <dbReference type="EMBL" id="CAF1209833.1"/>
    </source>
</evidence>
<feature type="chain" id="PRO_5036230563" evidence="3">
    <location>
        <begin position="24"/>
        <end position="437"/>
    </location>
</feature>
<dbReference type="SUPFAM" id="SSF101898">
    <property type="entry name" value="NHL repeat"/>
    <property type="match status" value="1"/>
</dbReference>
<gene>
    <name evidence="4" type="ORF">CJN711_LOCUS12462</name>
    <name evidence="5" type="ORF">KQP761_LOCUS5903</name>
    <name evidence="6" type="ORF">MBJ925_LOCUS18471</name>
</gene>
<comment type="caution">
    <text evidence="6">The sequence shown here is derived from an EMBL/GenBank/DDBJ whole genome shotgun (WGS) entry which is preliminary data.</text>
</comment>
<dbReference type="Proteomes" id="UP000663824">
    <property type="component" value="Unassembled WGS sequence"/>
</dbReference>
<evidence type="ECO:0000256" key="1">
    <source>
        <dbReference type="ARBA" id="ARBA00022737"/>
    </source>
</evidence>
<keyword evidence="1" id="KW-0677">Repeat</keyword>
<sequence length="437" mass="48180">MFSKVICCFIFVLCSVSVVRVKSQICHKMAQYDRCSTTNGCACFLIAGATNFGLCSYQYLVECSQLTPCENSTNLCPRDYECVHHPRCHDVPICYPVRADNAELCPPILVTNTTTTIPTTTTNTTQEIVMPNIPANARWTQNGVTVAGGHGAGSAINQLSGGWFGACGLFVDDDQTVFIADIGNHRIIQWKKGDTNGQVAAGGKNEGSGLDQLRYPSDVLIDKETDSLIICDRDNRRVIQWSRRRGTMQGEILVDNIDCYGLAMGQQRYLYVSDYRKHEVRRYQLGDKNSTLVAGGNGQGAGLNQLNEPRYLFVDRQQNVYVSDRDNHRVMKWTKGAKEGVLVAGGQGHGNALTQLSFPQGLFVDALGTIYVAEEGNERVTRWAQGDKKQVTVVAGGNGSGAGPNQFYHPLGLSFDRHANLYVVDWANVRVQRYSLE</sequence>
<evidence type="ECO:0000313" key="7">
    <source>
        <dbReference type="Proteomes" id="UP000663824"/>
    </source>
</evidence>
<name>A0A816RWB7_9BILA</name>
<dbReference type="Proteomes" id="UP000663855">
    <property type="component" value="Unassembled WGS sequence"/>
</dbReference>
<evidence type="ECO:0000313" key="5">
    <source>
        <dbReference type="EMBL" id="CAF1324242.1"/>
    </source>
</evidence>
<dbReference type="EMBL" id="CAJNOW010001657">
    <property type="protein sequence ID" value="CAF1324242.1"/>
    <property type="molecule type" value="Genomic_DNA"/>
</dbReference>
<dbReference type="InterPro" id="IPR011042">
    <property type="entry name" value="6-blade_b-propeller_TolB-like"/>
</dbReference>
<dbReference type="EMBL" id="CAJNRE010009250">
    <property type="protein sequence ID" value="CAF2080383.1"/>
    <property type="molecule type" value="Genomic_DNA"/>
</dbReference>
<keyword evidence="3" id="KW-0732">Signal</keyword>
<reference evidence="6" key="1">
    <citation type="submission" date="2021-02" db="EMBL/GenBank/DDBJ databases">
        <authorList>
            <person name="Nowell W R."/>
        </authorList>
    </citation>
    <scope>NUCLEOTIDE SEQUENCE</scope>
</reference>
<dbReference type="AlphaFoldDB" id="A0A816RWB7"/>
<dbReference type="Gene3D" id="2.40.10.500">
    <property type="match status" value="1"/>
</dbReference>